<dbReference type="Proteomes" id="UP000053558">
    <property type="component" value="Unassembled WGS sequence"/>
</dbReference>
<accession>A0A5M3N3F9</accession>
<evidence type="ECO:0000256" key="1">
    <source>
        <dbReference type="SAM" id="MobiDB-lite"/>
    </source>
</evidence>
<dbReference type="AlphaFoldDB" id="A0A5M3N3F9"/>
<dbReference type="GeneID" id="19209785"/>
<feature type="region of interest" description="Disordered" evidence="1">
    <location>
        <begin position="135"/>
        <end position="158"/>
    </location>
</feature>
<proteinExistence type="predicted"/>
<dbReference type="KEGG" id="cput:CONPUDRAFT_78547"/>
<sequence>MREAVTCAAYDNACQYTLQDEVMLAGPPPPLPEEVLAEANTPDGGQWWDTQMFYTLVRPYTYGMTQVAFNSFDWSARRRASLPFSLPRLRAHMAALKTLHTLLALAHTRFAVAFGAEATSIRLSARASFGGLHTRHGTASANAKAQHRQDNAREAEQADRDAARAVLGAMESAMAHVNIPIWVDVEARLAAATAADQEGDDVVMLRKVMNGLRRALLPYVVRMLGQGAGVGDGGFVESNVSLAALTQLGDEPAKFWTWVILSSIPVENGGEGITRAQKLHTLESVYKIYKVISWAWPRVLKTDTAIRVKTALEMLRLEHMFDEIYGPTSCGVSDPMTGASTPDTESDQAGSHSSSSPSASGSSGSSQWHTSESASSILDLPDVEAVLRSTGILDEPLTPSRRSPIFMNTRNNLSLRGAGSEVAGFLTSGLTSTPMDLPMTDPGGVSLDLMTPYLTKNAVQVPSMLTVTLPETCQDRSNLSYDAHGAALEQLRGTMQALE</sequence>
<evidence type="ECO:0000313" key="3">
    <source>
        <dbReference type="Proteomes" id="UP000053558"/>
    </source>
</evidence>
<gene>
    <name evidence="2" type="ORF">CONPUDRAFT_78547</name>
</gene>
<organism evidence="2 3">
    <name type="scientific">Coniophora puteana (strain RWD-64-598)</name>
    <name type="common">Brown rot fungus</name>
    <dbReference type="NCBI Taxonomy" id="741705"/>
    <lineage>
        <taxon>Eukaryota</taxon>
        <taxon>Fungi</taxon>
        <taxon>Dikarya</taxon>
        <taxon>Basidiomycota</taxon>
        <taxon>Agaricomycotina</taxon>
        <taxon>Agaricomycetes</taxon>
        <taxon>Agaricomycetidae</taxon>
        <taxon>Boletales</taxon>
        <taxon>Coniophorineae</taxon>
        <taxon>Coniophoraceae</taxon>
        <taxon>Coniophora</taxon>
    </lineage>
</organism>
<keyword evidence="3" id="KW-1185">Reference proteome</keyword>
<comment type="caution">
    <text evidence="2">The sequence shown here is derived from an EMBL/GenBank/DDBJ whole genome shotgun (WGS) entry which is preliminary data.</text>
</comment>
<name>A0A5M3N3F9_CONPW</name>
<reference evidence="3" key="1">
    <citation type="journal article" date="2012" name="Science">
        <title>The Paleozoic origin of enzymatic lignin decomposition reconstructed from 31 fungal genomes.</title>
        <authorList>
            <person name="Floudas D."/>
            <person name="Binder M."/>
            <person name="Riley R."/>
            <person name="Barry K."/>
            <person name="Blanchette R.A."/>
            <person name="Henrissat B."/>
            <person name="Martinez A.T."/>
            <person name="Otillar R."/>
            <person name="Spatafora J.W."/>
            <person name="Yadav J.S."/>
            <person name="Aerts A."/>
            <person name="Benoit I."/>
            <person name="Boyd A."/>
            <person name="Carlson A."/>
            <person name="Copeland A."/>
            <person name="Coutinho P.M."/>
            <person name="de Vries R.P."/>
            <person name="Ferreira P."/>
            <person name="Findley K."/>
            <person name="Foster B."/>
            <person name="Gaskell J."/>
            <person name="Glotzer D."/>
            <person name="Gorecki P."/>
            <person name="Heitman J."/>
            <person name="Hesse C."/>
            <person name="Hori C."/>
            <person name="Igarashi K."/>
            <person name="Jurgens J.A."/>
            <person name="Kallen N."/>
            <person name="Kersten P."/>
            <person name="Kohler A."/>
            <person name="Kuees U."/>
            <person name="Kumar T.K.A."/>
            <person name="Kuo A."/>
            <person name="LaButti K."/>
            <person name="Larrondo L.F."/>
            <person name="Lindquist E."/>
            <person name="Ling A."/>
            <person name="Lombard V."/>
            <person name="Lucas S."/>
            <person name="Lundell T."/>
            <person name="Martin R."/>
            <person name="McLaughlin D.J."/>
            <person name="Morgenstern I."/>
            <person name="Morin E."/>
            <person name="Murat C."/>
            <person name="Nagy L.G."/>
            <person name="Nolan M."/>
            <person name="Ohm R.A."/>
            <person name="Patyshakuliyeva A."/>
            <person name="Rokas A."/>
            <person name="Ruiz-Duenas F.J."/>
            <person name="Sabat G."/>
            <person name="Salamov A."/>
            <person name="Samejima M."/>
            <person name="Schmutz J."/>
            <person name="Slot J.C."/>
            <person name="St John F."/>
            <person name="Stenlid J."/>
            <person name="Sun H."/>
            <person name="Sun S."/>
            <person name="Syed K."/>
            <person name="Tsang A."/>
            <person name="Wiebenga A."/>
            <person name="Young D."/>
            <person name="Pisabarro A."/>
            <person name="Eastwood D.C."/>
            <person name="Martin F."/>
            <person name="Cullen D."/>
            <person name="Grigoriev I.V."/>
            <person name="Hibbett D.S."/>
        </authorList>
    </citation>
    <scope>NUCLEOTIDE SEQUENCE [LARGE SCALE GENOMIC DNA]</scope>
    <source>
        <strain evidence="3">RWD-64-598 SS2</strain>
    </source>
</reference>
<evidence type="ECO:0000313" key="2">
    <source>
        <dbReference type="EMBL" id="EIW85942.1"/>
    </source>
</evidence>
<dbReference type="EMBL" id="JH711573">
    <property type="protein sequence ID" value="EIW85942.1"/>
    <property type="molecule type" value="Genomic_DNA"/>
</dbReference>
<protein>
    <submittedName>
        <fullName evidence="2">Uncharacterized protein</fullName>
    </submittedName>
</protein>
<feature type="compositionally biased region" description="Low complexity" evidence="1">
    <location>
        <begin position="347"/>
        <end position="373"/>
    </location>
</feature>
<dbReference type="RefSeq" id="XP_007762729.1">
    <property type="nucleotide sequence ID" value="XM_007764539.1"/>
</dbReference>
<feature type="region of interest" description="Disordered" evidence="1">
    <location>
        <begin position="332"/>
        <end position="374"/>
    </location>
</feature>
<feature type="compositionally biased region" description="Basic and acidic residues" evidence="1">
    <location>
        <begin position="147"/>
        <end position="158"/>
    </location>
</feature>